<sequence length="55" mass="6118">MKPLNKKYSECAKLVTEAAMTKSKKEQHKSVQPRRTRQEVREAAAEGEEAEGDGG</sequence>
<name>A0AAN8ZYS7_HALRR</name>
<reference evidence="2 3" key="1">
    <citation type="submission" date="2023-11" db="EMBL/GenBank/DDBJ databases">
        <title>Halocaridina rubra genome assembly.</title>
        <authorList>
            <person name="Smith C."/>
        </authorList>
    </citation>
    <scope>NUCLEOTIDE SEQUENCE [LARGE SCALE GENOMIC DNA]</scope>
    <source>
        <strain evidence="2">EP-1</strain>
        <tissue evidence="2">Whole</tissue>
    </source>
</reference>
<evidence type="ECO:0000313" key="2">
    <source>
        <dbReference type="EMBL" id="KAK7068334.1"/>
    </source>
</evidence>
<dbReference type="Proteomes" id="UP001381693">
    <property type="component" value="Unassembled WGS sequence"/>
</dbReference>
<keyword evidence="3" id="KW-1185">Reference proteome</keyword>
<feature type="region of interest" description="Disordered" evidence="1">
    <location>
        <begin position="19"/>
        <end position="55"/>
    </location>
</feature>
<dbReference type="AlphaFoldDB" id="A0AAN8ZYS7"/>
<feature type="compositionally biased region" description="Basic residues" evidence="1">
    <location>
        <begin position="25"/>
        <end position="35"/>
    </location>
</feature>
<proteinExistence type="predicted"/>
<gene>
    <name evidence="2" type="ORF">SK128_003117</name>
</gene>
<protein>
    <submittedName>
        <fullName evidence="2">Uncharacterized protein</fullName>
    </submittedName>
</protein>
<comment type="caution">
    <text evidence="2">The sequence shown here is derived from an EMBL/GenBank/DDBJ whole genome shotgun (WGS) entry which is preliminary data.</text>
</comment>
<organism evidence="2 3">
    <name type="scientific">Halocaridina rubra</name>
    <name type="common">Hawaiian red shrimp</name>
    <dbReference type="NCBI Taxonomy" id="373956"/>
    <lineage>
        <taxon>Eukaryota</taxon>
        <taxon>Metazoa</taxon>
        <taxon>Ecdysozoa</taxon>
        <taxon>Arthropoda</taxon>
        <taxon>Crustacea</taxon>
        <taxon>Multicrustacea</taxon>
        <taxon>Malacostraca</taxon>
        <taxon>Eumalacostraca</taxon>
        <taxon>Eucarida</taxon>
        <taxon>Decapoda</taxon>
        <taxon>Pleocyemata</taxon>
        <taxon>Caridea</taxon>
        <taxon>Atyoidea</taxon>
        <taxon>Atyidae</taxon>
        <taxon>Halocaridina</taxon>
    </lineage>
</organism>
<dbReference type="EMBL" id="JAXCGZ010017300">
    <property type="protein sequence ID" value="KAK7068334.1"/>
    <property type="molecule type" value="Genomic_DNA"/>
</dbReference>
<feature type="compositionally biased region" description="Acidic residues" evidence="1">
    <location>
        <begin position="45"/>
        <end position="55"/>
    </location>
</feature>
<evidence type="ECO:0000313" key="3">
    <source>
        <dbReference type="Proteomes" id="UP001381693"/>
    </source>
</evidence>
<accession>A0AAN8ZYS7</accession>
<evidence type="ECO:0000256" key="1">
    <source>
        <dbReference type="SAM" id="MobiDB-lite"/>
    </source>
</evidence>